<dbReference type="HOGENOM" id="CLU_020865_0_1_11"/>
<protein>
    <submittedName>
        <fullName evidence="5">Membrane protein</fullName>
    </submittedName>
</protein>
<evidence type="ECO:0000256" key="4">
    <source>
        <dbReference type="ARBA" id="ARBA00023136"/>
    </source>
</evidence>
<accession>A0A075JE07</accession>
<name>A0A075JE07_9MICO</name>
<keyword evidence="6" id="KW-1185">Reference proteome</keyword>
<dbReference type="eggNOG" id="COG1289">
    <property type="taxonomic scope" value="Bacteria"/>
</dbReference>
<keyword evidence="2" id="KW-0812">Transmembrane</keyword>
<dbReference type="AlphaFoldDB" id="A0A075JE07"/>
<evidence type="ECO:0000256" key="3">
    <source>
        <dbReference type="ARBA" id="ARBA00022989"/>
    </source>
</evidence>
<evidence type="ECO:0000313" key="6">
    <source>
        <dbReference type="Proteomes" id="UP000027986"/>
    </source>
</evidence>
<dbReference type="RefSeq" id="WP_038570071.1">
    <property type="nucleotide sequence ID" value="NZ_CP008889.1"/>
</dbReference>
<dbReference type="GeneID" id="41839943"/>
<dbReference type="Proteomes" id="UP000027986">
    <property type="component" value="Chromosome"/>
</dbReference>
<gene>
    <name evidence="5" type="ORF">HX89_01615</name>
</gene>
<dbReference type="InterPro" id="IPR049453">
    <property type="entry name" value="Memb_transporter_dom"/>
</dbReference>
<proteinExistence type="predicted"/>
<dbReference type="GO" id="GO:0016020">
    <property type="term" value="C:membrane"/>
    <property type="evidence" value="ECO:0007669"/>
    <property type="project" value="UniProtKB-SubCell"/>
</dbReference>
<dbReference type="OrthoDB" id="4989419at2"/>
<dbReference type="KEGG" id="dni:HX89_01615"/>
<keyword evidence="4" id="KW-0472">Membrane</keyword>
<dbReference type="EMBL" id="CP008889">
    <property type="protein sequence ID" value="AIF39890.1"/>
    <property type="molecule type" value="Genomic_DNA"/>
</dbReference>
<evidence type="ECO:0000256" key="2">
    <source>
        <dbReference type="ARBA" id="ARBA00022692"/>
    </source>
</evidence>
<reference evidence="5 6" key="1">
    <citation type="submission" date="2014-07" db="EMBL/GenBank/DDBJ databases">
        <title>Genome Sequencing of Dermacoccus nishinomiyaensis.</title>
        <authorList>
            <person name="Hong K.W."/>
            <person name="Chan K.G."/>
        </authorList>
    </citation>
    <scope>NUCLEOTIDE SEQUENCE [LARGE SCALE GENOMIC DNA]</scope>
    <source>
        <strain evidence="5 6">M25</strain>
    </source>
</reference>
<organism evidence="5 6">
    <name type="scientific">Dermacoccus nishinomiyaensis</name>
    <dbReference type="NCBI Taxonomy" id="1274"/>
    <lineage>
        <taxon>Bacteria</taxon>
        <taxon>Bacillati</taxon>
        <taxon>Actinomycetota</taxon>
        <taxon>Actinomycetes</taxon>
        <taxon>Micrococcales</taxon>
        <taxon>Dermacoccaceae</taxon>
        <taxon>Dermacoccus</taxon>
    </lineage>
</organism>
<evidence type="ECO:0000313" key="5">
    <source>
        <dbReference type="EMBL" id="AIF39890.1"/>
    </source>
</evidence>
<comment type="subcellular location">
    <subcellularLocation>
        <location evidence="1">Membrane</location>
        <topology evidence="1">Multi-pass membrane protein</topology>
    </subcellularLocation>
</comment>
<sequence>MTTPAHPSFLQEFFRFGPHAGAHRVAARAGVSVFVPLTLLTVTGHLDWSAFAAFGAFTSLYGRAAPHAERTALQVTIAGVLVMAVTLGCAVGLLPHHQWWLIAAGALVAAAASLLSDAFRWHPPGPLFVVFAFTVCATLPAAASNVAVGFFVSAASAAFSVLIGRVGLLRETGERRWIPLPRARIREAWQAEGTRVHLARFVIAVGAAGVVGKLIGTQYGGSHPYWAMVAAVAGLSGATHRARMIRGGQRFVGTLFGVLAAAAILPWHPQGFAAVLVIAALQVGAELLVGRNYALALLCITPLALMMGQIVHEVPVGPLLVDRAVETLIGCGVALVVLLVVRDPAH</sequence>
<dbReference type="Pfam" id="PF13515">
    <property type="entry name" value="FUSC_2"/>
    <property type="match status" value="1"/>
</dbReference>
<evidence type="ECO:0000256" key="1">
    <source>
        <dbReference type="ARBA" id="ARBA00004141"/>
    </source>
</evidence>
<keyword evidence="3" id="KW-1133">Transmembrane helix</keyword>